<dbReference type="InterPro" id="IPR000073">
    <property type="entry name" value="AB_hydrolase_1"/>
</dbReference>
<feature type="domain" description="AB hydrolase-1" evidence="1">
    <location>
        <begin position="8"/>
        <end position="242"/>
    </location>
</feature>
<reference evidence="3" key="1">
    <citation type="submission" date="2016-08" db="EMBL/GenBank/DDBJ databases">
        <authorList>
            <person name="Varghese N."/>
            <person name="Submissions Spin"/>
        </authorList>
    </citation>
    <scope>NUCLEOTIDE SEQUENCE [LARGE SCALE GENOMIC DNA]</scope>
    <source>
        <strain evidence="3">HAMBI 2975</strain>
    </source>
</reference>
<dbReference type="RefSeq" id="WP_092717674.1">
    <property type="nucleotide sequence ID" value="NZ_FMAG01000009.1"/>
</dbReference>
<dbReference type="EMBL" id="FMAG01000009">
    <property type="protein sequence ID" value="SCB46382.1"/>
    <property type="molecule type" value="Genomic_DNA"/>
</dbReference>
<dbReference type="PRINTS" id="PR00111">
    <property type="entry name" value="ABHYDROLASE"/>
</dbReference>
<dbReference type="Gene3D" id="3.40.50.1820">
    <property type="entry name" value="alpha/beta hydrolase"/>
    <property type="match status" value="1"/>
</dbReference>
<dbReference type="STRING" id="410764.GA0061103_6928"/>
<dbReference type="Pfam" id="PF12697">
    <property type="entry name" value="Abhydrolase_6"/>
    <property type="match status" value="1"/>
</dbReference>
<organism evidence="2 3">
    <name type="scientific">Rhizobium multihospitium</name>
    <dbReference type="NCBI Taxonomy" id="410764"/>
    <lineage>
        <taxon>Bacteria</taxon>
        <taxon>Pseudomonadati</taxon>
        <taxon>Pseudomonadota</taxon>
        <taxon>Alphaproteobacteria</taxon>
        <taxon>Hyphomicrobiales</taxon>
        <taxon>Rhizobiaceae</taxon>
        <taxon>Rhizobium/Agrobacterium group</taxon>
        <taxon>Rhizobium</taxon>
    </lineage>
</organism>
<dbReference type="OrthoDB" id="9804723at2"/>
<protein>
    <submittedName>
        <fullName evidence="2">Pimeloyl-ACP methyl ester carboxylesterase</fullName>
    </submittedName>
</protein>
<dbReference type="AlphaFoldDB" id="A0A1C3X290"/>
<dbReference type="PANTHER" id="PTHR43798:SF33">
    <property type="entry name" value="HYDROLASE, PUTATIVE (AFU_ORTHOLOGUE AFUA_2G14860)-RELATED"/>
    <property type="match status" value="1"/>
</dbReference>
<dbReference type="InterPro" id="IPR029058">
    <property type="entry name" value="AB_hydrolase_fold"/>
</dbReference>
<dbReference type="InterPro" id="IPR050266">
    <property type="entry name" value="AB_hydrolase_sf"/>
</dbReference>
<evidence type="ECO:0000259" key="1">
    <source>
        <dbReference type="Pfam" id="PF12697"/>
    </source>
</evidence>
<evidence type="ECO:0000313" key="3">
    <source>
        <dbReference type="Proteomes" id="UP000199101"/>
    </source>
</evidence>
<accession>A0A1C3X290</accession>
<dbReference type="PANTHER" id="PTHR43798">
    <property type="entry name" value="MONOACYLGLYCEROL LIPASE"/>
    <property type="match status" value="1"/>
</dbReference>
<proteinExistence type="predicted"/>
<dbReference type="Proteomes" id="UP000199101">
    <property type="component" value="Unassembled WGS sequence"/>
</dbReference>
<name>A0A1C3X290_9HYPH</name>
<sequence length="250" mass="26062">MSAPDKPIVLVHGLFGSLSNPKILAAFGNADVHAPDLIGYGCNREADVSSLSLLDQARHIAGFISGLDAGKVHLVGHSVGGAVSVLVAKHFPQLVGSLTSVEGNFTLKDAFWSGQIAVKPDEEVASIISGYEADPDAWLAGAGVEINGWTSSLGRSWLANQPPSTIKAQAKAVVAATGETAYLDAVRGILQSGIPVYLIAGRRSAEGWDVPDWANALCTARINIAETGHLMMAESPDAFASAVLTCLSYR</sequence>
<dbReference type="GO" id="GO:0016020">
    <property type="term" value="C:membrane"/>
    <property type="evidence" value="ECO:0007669"/>
    <property type="project" value="TreeGrafter"/>
</dbReference>
<dbReference type="SUPFAM" id="SSF53474">
    <property type="entry name" value="alpha/beta-Hydrolases"/>
    <property type="match status" value="1"/>
</dbReference>
<keyword evidence="3" id="KW-1185">Reference proteome</keyword>
<gene>
    <name evidence="2" type="ORF">GA0061103_6928</name>
</gene>
<evidence type="ECO:0000313" key="2">
    <source>
        <dbReference type="EMBL" id="SCB46382.1"/>
    </source>
</evidence>